<organism evidence="1">
    <name type="scientific">marine sediment metagenome</name>
    <dbReference type="NCBI Taxonomy" id="412755"/>
    <lineage>
        <taxon>unclassified sequences</taxon>
        <taxon>metagenomes</taxon>
        <taxon>ecological metagenomes</taxon>
    </lineage>
</organism>
<sequence length="85" mass="9467">MTTRQKLKQAYIDFMVRHKRLSALATRIRALSNILRGRPVMFRMHLTDGDAALNIAGTAQHALVAECDLACGPITINSTTLFRGR</sequence>
<name>A0A0F9MRC5_9ZZZZ</name>
<protein>
    <submittedName>
        <fullName evidence="1">Uncharacterized protein</fullName>
    </submittedName>
</protein>
<proteinExistence type="predicted"/>
<comment type="caution">
    <text evidence="1">The sequence shown here is derived from an EMBL/GenBank/DDBJ whole genome shotgun (WGS) entry which is preliminary data.</text>
</comment>
<evidence type="ECO:0000313" key="1">
    <source>
        <dbReference type="EMBL" id="KKN09865.1"/>
    </source>
</evidence>
<dbReference type="EMBL" id="LAZR01004300">
    <property type="protein sequence ID" value="KKN09865.1"/>
    <property type="molecule type" value="Genomic_DNA"/>
</dbReference>
<dbReference type="AlphaFoldDB" id="A0A0F9MRC5"/>
<reference evidence="1" key="1">
    <citation type="journal article" date="2015" name="Nature">
        <title>Complex archaea that bridge the gap between prokaryotes and eukaryotes.</title>
        <authorList>
            <person name="Spang A."/>
            <person name="Saw J.H."/>
            <person name="Jorgensen S.L."/>
            <person name="Zaremba-Niedzwiedzka K."/>
            <person name="Martijn J."/>
            <person name="Lind A.E."/>
            <person name="van Eijk R."/>
            <person name="Schleper C."/>
            <person name="Guy L."/>
            <person name="Ettema T.J."/>
        </authorList>
    </citation>
    <scope>NUCLEOTIDE SEQUENCE</scope>
</reference>
<gene>
    <name evidence="1" type="ORF">LCGC14_1042360</name>
</gene>
<accession>A0A0F9MRC5</accession>